<keyword evidence="2" id="KW-0732">Signal</keyword>
<protein>
    <submittedName>
        <fullName evidence="3">Putative secreted mucin</fullName>
    </submittedName>
</protein>
<evidence type="ECO:0000256" key="1">
    <source>
        <dbReference type="SAM" id="MobiDB-lite"/>
    </source>
</evidence>
<dbReference type="EMBL" id="GALA01000351">
    <property type="protein sequence ID" value="JAA94501.1"/>
    <property type="molecule type" value="mRNA"/>
</dbReference>
<feature type="compositionally biased region" description="Polar residues" evidence="1">
    <location>
        <begin position="44"/>
        <end position="58"/>
    </location>
</feature>
<proteinExistence type="evidence at transcript level"/>
<dbReference type="AlphaFoldDB" id="T1DJC4"/>
<accession>T1DJC4</accession>
<evidence type="ECO:0000256" key="2">
    <source>
        <dbReference type="SAM" id="SignalP"/>
    </source>
</evidence>
<feature type="chain" id="PRO_5004574787" evidence="2">
    <location>
        <begin position="25"/>
        <end position="74"/>
    </location>
</feature>
<reference evidence="3" key="1">
    <citation type="journal article" date="2013" name="BMC Genomics">
        <title>A deep insight into the sialotranscriptome of the mosquito, Psorophora albipes.</title>
        <authorList>
            <person name="Chagas A.C."/>
            <person name="Calvo E."/>
            <person name="Rios-Velasquez C.M."/>
            <person name="Pessoa F.A."/>
            <person name="Medeiros J.F."/>
            <person name="Ribeiro J.M."/>
        </authorList>
    </citation>
    <scope>NUCLEOTIDE SEQUENCE</scope>
</reference>
<name>T1DJC4_9DIPT</name>
<evidence type="ECO:0000313" key="3">
    <source>
        <dbReference type="EMBL" id="JAA94501.1"/>
    </source>
</evidence>
<feature type="signal peptide" evidence="2">
    <location>
        <begin position="1"/>
        <end position="24"/>
    </location>
</feature>
<organism evidence="3">
    <name type="scientific">Psorophora albipes</name>
    <dbReference type="NCBI Taxonomy" id="869069"/>
    <lineage>
        <taxon>Eukaryota</taxon>
        <taxon>Metazoa</taxon>
        <taxon>Ecdysozoa</taxon>
        <taxon>Arthropoda</taxon>
        <taxon>Hexapoda</taxon>
        <taxon>Insecta</taxon>
        <taxon>Pterygota</taxon>
        <taxon>Neoptera</taxon>
        <taxon>Endopterygota</taxon>
        <taxon>Diptera</taxon>
        <taxon>Nematocera</taxon>
        <taxon>Culicoidea</taxon>
        <taxon>Culicidae</taxon>
        <taxon>Culicinae</taxon>
        <taxon>Aedini</taxon>
        <taxon>Psorophora</taxon>
    </lineage>
</organism>
<sequence>MQFSIAKILLAVLCLGCFLSTVTAGSDMSCQMSLSAPFHHGMRSPSTKSETNPTTTSKPETRPDQHQMFYGTMG</sequence>
<feature type="region of interest" description="Disordered" evidence="1">
    <location>
        <begin position="37"/>
        <end position="74"/>
    </location>
</feature>